<dbReference type="RefSeq" id="WP_184194079.1">
    <property type="nucleotide sequence ID" value="NZ_JACHGW010000002.1"/>
</dbReference>
<proteinExistence type="predicted"/>
<dbReference type="Gene3D" id="2.160.10.10">
    <property type="entry name" value="Hexapeptide repeat proteins"/>
    <property type="match status" value="1"/>
</dbReference>
<name>A0A7W9W6W9_ARMRO</name>
<dbReference type="EMBL" id="JACHGW010000002">
    <property type="protein sequence ID" value="MBB6049982.1"/>
    <property type="molecule type" value="Genomic_DNA"/>
</dbReference>
<reference evidence="1 2" key="1">
    <citation type="submission" date="2020-08" db="EMBL/GenBank/DDBJ databases">
        <title>Genomic Encyclopedia of Type Strains, Phase IV (KMG-IV): sequencing the most valuable type-strain genomes for metagenomic binning, comparative biology and taxonomic classification.</title>
        <authorList>
            <person name="Goeker M."/>
        </authorList>
    </citation>
    <scope>NUCLEOTIDE SEQUENCE [LARGE SCALE GENOMIC DNA]</scope>
    <source>
        <strain evidence="1 2">DSM 23562</strain>
    </source>
</reference>
<dbReference type="InterPro" id="IPR050486">
    <property type="entry name" value="Mannose-1P_guanyltransferase"/>
</dbReference>
<dbReference type="PANTHER" id="PTHR22572">
    <property type="entry name" value="SUGAR-1-PHOSPHATE GUANYL TRANSFERASE"/>
    <property type="match status" value="1"/>
</dbReference>
<organism evidence="1 2">
    <name type="scientific">Armatimonas rosea</name>
    <dbReference type="NCBI Taxonomy" id="685828"/>
    <lineage>
        <taxon>Bacteria</taxon>
        <taxon>Bacillati</taxon>
        <taxon>Armatimonadota</taxon>
        <taxon>Armatimonadia</taxon>
        <taxon>Armatimonadales</taxon>
        <taxon>Armatimonadaceae</taxon>
        <taxon>Armatimonas</taxon>
    </lineage>
</organism>
<gene>
    <name evidence="1" type="ORF">HNQ39_001773</name>
</gene>
<accession>A0A7W9W6W9</accession>
<evidence type="ECO:0000313" key="1">
    <source>
        <dbReference type="EMBL" id="MBB6049982.1"/>
    </source>
</evidence>
<comment type="caution">
    <text evidence="1">The sequence shown here is derived from an EMBL/GenBank/DDBJ whole genome shotgun (WGS) entry which is preliminary data.</text>
</comment>
<sequence>MKAVVFVTEVVPESLMPGKLPLVLLPMIDRPLIELQVEALVEQGVTEIQLYAVAGLERLRSLLGNGARWGCTLTIHPLRSDRPLTAFHTLPETQEPVLVALAEVVPFPEICWPTATIWTTPWDEWAGVCVASAELLRRIPEEVTLAQLPEVLRPQLTLDFMDRHPMRSLGEFIVTQQAELARRIQNEVHVARSARVHPRARLVGPAWIGPQCRVGAGVQLGPNVCLGAGCIVERGTRLQDALIAPGSYIGADLELDQVYVDRSRLINLRQEIGLTIDDAFLLGSAAKL</sequence>
<dbReference type="SUPFAM" id="SSF51161">
    <property type="entry name" value="Trimeric LpxA-like enzymes"/>
    <property type="match status" value="1"/>
</dbReference>
<keyword evidence="2" id="KW-1185">Reference proteome</keyword>
<dbReference type="InterPro" id="IPR029044">
    <property type="entry name" value="Nucleotide-diphossugar_trans"/>
</dbReference>
<dbReference type="Gene3D" id="3.90.550.10">
    <property type="entry name" value="Spore Coat Polysaccharide Biosynthesis Protein SpsA, Chain A"/>
    <property type="match status" value="1"/>
</dbReference>
<dbReference type="SUPFAM" id="SSF53448">
    <property type="entry name" value="Nucleotide-diphospho-sugar transferases"/>
    <property type="match status" value="1"/>
</dbReference>
<evidence type="ECO:0008006" key="3">
    <source>
        <dbReference type="Google" id="ProtNLM"/>
    </source>
</evidence>
<dbReference type="InterPro" id="IPR011004">
    <property type="entry name" value="Trimer_LpxA-like_sf"/>
</dbReference>
<protein>
    <recommendedName>
        <fullName evidence="3">NDP-sugar synthase</fullName>
    </recommendedName>
</protein>
<dbReference type="AlphaFoldDB" id="A0A7W9W6W9"/>
<evidence type="ECO:0000313" key="2">
    <source>
        <dbReference type="Proteomes" id="UP000520814"/>
    </source>
</evidence>
<dbReference type="Proteomes" id="UP000520814">
    <property type="component" value="Unassembled WGS sequence"/>
</dbReference>